<feature type="region of interest" description="Disordered" evidence="1">
    <location>
        <begin position="108"/>
        <end position="144"/>
    </location>
</feature>
<proteinExistence type="predicted"/>
<keyword evidence="2" id="KW-0472">Membrane</keyword>
<keyword evidence="2" id="KW-0812">Transmembrane</keyword>
<feature type="transmembrane region" description="Helical" evidence="2">
    <location>
        <begin position="50"/>
        <end position="71"/>
    </location>
</feature>
<evidence type="ECO:0000256" key="2">
    <source>
        <dbReference type="SAM" id="Phobius"/>
    </source>
</evidence>
<reference evidence="3" key="1">
    <citation type="submission" date="2023-03" db="EMBL/GenBank/DDBJ databases">
        <title>Massive genome expansion in bonnet fungi (Mycena s.s.) driven by repeated elements and novel gene families across ecological guilds.</title>
        <authorList>
            <consortium name="Lawrence Berkeley National Laboratory"/>
            <person name="Harder C.B."/>
            <person name="Miyauchi S."/>
            <person name="Viragh M."/>
            <person name="Kuo A."/>
            <person name="Thoen E."/>
            <person name="Andreopoulos B."/>
            <person name="Lu D."/>
            <person name="Skrede I."/>
            <person name="Drula E."/>
            <person name="Henrissat B."/>
            <person name="Morin E."/>
            <person name="Kohler A."/>
            <person name="Barry K."/>
            <person name="LaButti K."/>
            <person name="Morin E."/>
            <person name="Salamov A."/>
            <person name="Lipzen A."/>
            <person name="Mereny Z."/>
            <person name="Hegedus B."/>
            <person name="Baldrian P."/>
            <person name="Stursova M."/>
            <person name="Weitz H."/>
            <person name="Taylor A."/>
            <person name="Grigoriev I.V."/>
            <person name="Nagy L.G."/>
            <person name="Martin F."/>
            <person name="Kauserud H."/>
        </authorList>
    </citation>
    <scope>NUCLEOTIDE SEQUENCE</scope>
    <source>
        <strain evidence="3">CBHHK002</strain>
    </source>
</reference>
<comment type="caution">
    <text evidence="3">The sequence shown here is derived from an EMBL/GenBank/DDBJ whole genome shotgun (WGS) entry which is preliminary data.</text>
</comment>
<evidence type="ECO:0000256" key="1">
    <source>
        <dbReference type="SAM" id="MobiDB-lite"/>
    </source>
</evidence>
<protein>
    <submittedName>
        <fullName evidence="3">Uncharacterized protein</fullName>
    </submittedName>
</protein>
<evidence type="ECO:0000313" key="3">
    <source>
        <dbReference type="EMBL" id="KAJ7368881.1"/>
    </source>
</evidence>
<feature type="region of interest" description="Disordered" evidence="1">
    <location>
        <begin position="1"/>
        <end position="28"/>
    </location>
</feature>
<sequence length="195" mass="21361">MCDATTNHTSQLPSTSIPQPTNSSITRSVHSLHPSTMAPIISAAAANQPAFLYAFLIPVGLGLVPLLVLFVRVVRRRRSASASASCTAEDRRFPAWYEKGPRWIAATMEGPSTEDEEHSDYDDDDEAPRQWSSPRRKASSGGADSWDALTEAELEVRRAAHLKHIRNNVSPFTARTRCTNEAHHVFCGVVVVLGP</sequence>
<feature type="compositionally biased region" description="Acidic residues" evidence="1">
    <location>
        <begin position="112"/>
        <end position="126"/>
    </location>
</feature>
<dbReference type="AlphaFoldDB" id="A0AAD7AVP2"/>
<organism evidence="3 4">
    <name type="scientific">Mycena albidolilacea</name>
    <dbReference type="NCBI Taxonomy" id="1033008"/>
    <lineage>
        <taxon>Eukaryota</taxon>
        <taxon>Fungi</taxon>
        <taxon>Dikarya</taxon>
        <taxon>Basidiomycota</taxon>
        <taxon>Agaricomycotina</taxon>
        <taxon>Agaricomycetes</taxon>
        <taxon>Agaricomycetidae</taxon>
        <taxon>Agaricales</taxon>
        <taxon>Marasmiineae</taxon>
        <taxon>Mycenaceae</taxon>
        <taxon>Mycena</taxon>
    </lineage>
</organism>
<name>A0AAD7AVP2_9AGAR</name>
<accession>A0AAD7AVP2</accession>
<gene>
    <name evidence="3" type="ORF">DFH08DRAFT_832541</name>
</gene>
<keyword evidence="4" id="KW-1185">Reference proteome</keyword>
<dbReference type="EMBL" id="JARIHO010000001">
    <property type="protein sequence ID" value="KAJ7368881.1"/>
    <property type="molecule type" value="Genomic_DNA"/>
</dbReference>
<evidence type="ECO:0000313" key="4">
    <source>
        <dbReference type="Proteomes" id="UP001218218"/>
    </source>
</evidence>
<keyword evidence="2" id="KW-1133">Transmembrane helix</keyword>
<dbReference type="Proteomes" id="UP001218218">
    <property type="component" value="Unassembled WGS sequence"/>
</dbReference>